<accession>A0AAD9LFP7</accession>
<reference evidence="4" key="1">
    <citation type="journal article" date="2014" name="Nucleic Acids Res.">
        <title>The evolutionary dynamics of variant antigen genes in Babesia reveal a history of genomic innovation underlying host-parasite interaction.</title>
        <authorList>
            <person name="Jackson A.P."/>
            <person name="Otto T.D."/>
            <person name="Darby A."/>
            <person name="Ramaprasad A."/>
            <person name="Xia D."/>
            <person name="Echaide I.E."/>
            <person name="Farber M."/>
            <person name="Gahlot S."/>
            <person name="Gamble J."/>
            <person name="Gupta D."/>
            <person name="Gupta Y."/>
            <person name="Jackson L."/>
            <person name="Malandrin L."/>
            <person name="Malas T.B."/>
            <person name="Moussa E."/>
            <person name="Nair M."/>
            <person name="Reid A.J."/>
            <person name="Sanders M."/>
            <person name="Sharma J."/>
            <person name="Tracey A."/>
            <person name="Quail M.A."/>
            <person name="Weir W."/>
            <person name="Wastling J.M."/>
            <person name="Hall N."/>
            <person name="Willadsen P."/>
            <person name="Lingelbach K."/>
            <person name="Shiels B."/>
            <person name="Tait A."/>
            <person name="Berriman M."/>
            <person name="Allred D.R."/>
            <person name="Pain A."/>
        </authorList>
    </citation>
    <scope>NUCLEOTIDE SEQUENCE</scope>
    <source>
        <strain evidence="4">1802A</strain>
    </source>
</reference>
<evidence type="ECO:0000256" key="2">
    <source>
        <dbReference type="SAM" id="MobiDB-lite"/>
    </source>
</evidence>
<protein>
    <recommendedName>
        <fullName evidence="3">RRM domain-containing protein</fullName>
    </recommendedName>
</protein>
<sequence>MSAYTEQINAVQGTDKHSTDPTSRMFIMGIPNRLSSESLRNEIEKYGDVEVYLCENSADDNGWAFVGFTSREAVERVCRGVKGHQYDSGI</sequence>
<dbReference type="Gene3D" id="3.30.70.330">
    <property type="match status" value="1"/>
</dbReference>
<dbReference type="PROSITE" id="PS50102">
    <property type="entry name" value="RRM"/>
    <property type="match status" value="1"/>
</dbReference>
<dbReference type="AlphaFoldDB" id="A0AAD9LFP7"/>
<evidence type="ECO:0000256" key="1">
    <source>
        <dbReference type="PROSITE-ProRule" id="PRU00176"/>
    </source>
</evidence>
<reference evidence="4" key="2">
    <citation type="submission" date="2021-05" db="EMBL/GenBank/DDBJ databases">
        <authorList>
            <person name="Pain A."/>
        </authorList>
    </citation>
    <scope>NUCLEOTIDE SEQUENCE</scope>
    <source>
        <strain evidence="4">1802A</strain>
    </source>
</reference>
<gene>
    <name evidence="4" type="ORF">X943_002273</name>
</gene>
<keyword evidence="5" id="KW-1185">Reference proteome</keyword>
<evidence type="ECO:0000313" key="4">
    <source>
        <dbReference type="EMBL" id="KAK1934850.1"/>
    </source>
</evidence>
<feature type="region of interest" description="Disordered" evidence="2">
    <location>
        <begin position="1"/>
        <end position="22"/>
    </location>
</feature>
<dbReference type="InterPro" id="IPR035979">
    <property type="entry name" value="RBD_domain_sf"/>
</dbReference>
<dbReference type="InterPro" id="IPR012677">
    <property type="entry name" value="Nucleotide-bd_a/b_plait_sf"/>
</dbReference>
<dbReference type="GO" id="GO:0003723">
    <property type="term" value="F:RNA binding"/>
    <property type="evidence" value="ECO:0007669"/>
    <property type="project" value="UniProtKB-UniRule"/>
</dbReference>
<dbReference type="InterPro" id="IPR000504">
    <property type="entry name" value="RRM_dom"/>
</dbReference>
<dbReference type="Pfam" id="PF00076">
    <property type="entry name" value="RRM_1"/>
    <property type="match status" value="1"/>
</dbReference>
<dbReference type="SUPFAM" id="SSF54928">
    <property type="entry name" value="RNA-binding domain, RBD"/>
    <property type="match status" value="1"/>
</dbReference>
<evidence type="ECO:0000313" key="5">
    <source>
        <dbReference type="Proteomes" id="UP001195914"/>
    </source>
</evidence>
<feature type="compositionally biased region" description="Polar residues" evidence="2">
    <location>
        <begin position="1"/>
        <end position="12"/>
    </location>
</feature>
<organism evidence="4 5">
    <name type="scientific">Babesia divergens</name>
    <dbReference type="NCBI Taxonomy" id="32595"/>
    <lineage>
        <taxon>Eukaryota</taxon>
        <taxon>Sar</taxon>
        <taxon>Alveolata</taxon>
        <taxon>Apicomplexa</taxon>
        <taxon>Aconoidasida</taxon>
        <taxon>Piroplasmida</taxon>
        <taxon>Babesiidae</taxon>
        <taxon>Babesia</taxon>
    </lineage>
</organism>
<name>A0AAD9LFP7_BABDI</name>
<dbReference type="CDD" id="cd00590">
    <property type="entry name" value="RRM_SF"/>
    <property type="match status" value="1"/>
</dbReference>
<evidence type="ECO:0000259" key="3">
    <source>
        <dbReference type="PROSITE" id="PS50102"/>
    </source>
</evidence>
<comment type="caution">
    <text evidence="4">The sequence shown here is derived from an EMBL/GenBank/DDBJ whole genome shotgun (WGS) entry which is preliminary data.</text>
</comment>
<dbReference type="Proteomes" id="UP001195914">
    <property type="component" value="Unassembled WGS sequence"/>
</dbReference>
<feature type="domain" description="RRM" evidence="3">
    <location>
        <begin position="23"/>
        <end position="90"/>
    </location>
</feature>
<proteinExistence type="predicted"/>
<keyword evidence="1" id="KW-0694">RNA-binding</keyword>
<dbReference type="EMBL" id="JAHBMH010000062">
    <property type="protein sequence ID" value="KAK1934850.1"/>
    <property type="molecule type" value="Genomic_DNA"/>
</dbReference>